<protein>
    <submittedName>
        <fullName evidence="3">Uncharacterized protein</fullName>
    </submittedName>
</protein>
<gene>
    <name evidence="3" type="ORF">KAF25_003513</name>
</gene>
<evidence type="ECO:0000313" key="4">
    <source>
        <dbReference type="Proteomes" id="UP000782241"/>
    </source>
</evidence>
<feature type="transmembrane region" description="Helical" evidence="2">
    <location>
        <begin position="267"/>
        <end position="286"/>
    </location>
</feature>
<proteinExistence type="predicted"/>
<feature type="transmembrane region" description="Helical" evidence="2">
    <location>
        <begin position="367"/>
        <end position="388"/>
    </location>
</feature>
<dbReference type="PANTHER" id="PTHR37577:SF1">
    <property type="entry name" value="INTEGRAL MEMBRANE PROTEIN"/>
    <property type="match status" value="1"/>
</dbReference>
<feature type="compositionally biased region" description="Polar residues" evidence="1">
    <location>
        <begin position="492"/>
        <end position="508"/>
    </location>
</feature>
<dbReference type="Proteomes" id="UP000782241">
    <property type="component" value="Unassembled WGS sequence"/>
</dbReference>
<organism evidence="3 4">
    <name type="scientific">Fusarium avenaceum</name>
    <dbReference type="NCBI Taxonomy" id="40199"/>
    <lineage>
        <taxon>Eukaryota</taxon>
        <taxon>Fungi</taxon>
        <taxon>Dikarya</taxon>
        <taxon>Ascomycota</taxon>
        <taxon>Pezizomycotina</taxon>
        <taxon>Sordariomycetes</taxon>
        <taxon>Hypocreomycetidae</taxon>
        <taxon>Hypocreales</taxon>
        <taxon>Nectriaceae</taxon>
        <taxon>Fusarium</taxon>
        <taxon>Fusarium tricinctum species complex</taxon>
    </lineage>
</organism>
<dbReference type="PANTHER" id="PTHR37577">
    <property type="entry name" value="INTEGRAL MEMBRANE PROTEIN"/>
    <property type="match status" value="1"/>
</dbReference>
<keyword evidence="2" id="KW-1133">Transmembrane helix</keyword>
<feature type="transmembrane region" description="Helical" evidence="2">
    <location>
        <begin position="426"/>
        <end position="444"/>
    </location>
</feature>
<dbReference type="InterPro" id="IPR053018">
    <property type="entry name" value="Elsinochrome_Biosynth-Asso"/>
</dbReference>
<feature type="region of interest" description="Disordered" evidence="1">
    <location>
        <begin position="547"/>
        <end position="581"/>
    </location>
</feature>
<evidence type="ECO:0000256" key="2">
    <source>
        <dbReference type="SAM" id="Phobius"/>
    </source>
</evidence>
<accession>A0A9P7H0A5</accession>
<feature type="transmembrane region" description="Helical" evidence="2">
    <location>
        <begin position="47"/>
        <end position="71"/>
    </location>
</feature>
<comment type="caution">
    <text evidence="3">The sequence shown here is derived from an EMBL/GenBank/DDBJ whole genome shotgun (WGS) entry which is preliminary data.</text>
</comment>
<keyword evidence="4" id="KW-1185">Reference proteome</keyword>
<sequence length="581" mass="64585">MGAYISRGTCKSEYGIYINCTVGKFTNGSIYSLGDIDKGKFQGDGDIAGIGIFSTFIGITSFALLLSLVVVMCSMVKHRIFPFQRCGDGFVINTETTAAAKNKIKPGVSEICQGMVLSCSDAQIFTGAAYALTLRYFRGCTITAYHYNVVANLMLLSCATHLMAITVVRNYWEYAWLALLRVICKTGVFLFTGILLSNQNADMTFAFPTKIPLPDDTTTPLFLYAACFQSNDTQVWSTIDESLKKKNFGNAVFNSTPGNRIEGWNKFLIILLWYIVAVFMEIAMFIRKGNRRDGYRRRLTKAFWRVMIQVGRFTIECLIPKRASTAQCTEAPVTSVVIDTQAPERATPRAVKEETSEQRTIRHLKWIGQYLLTLYYLIGIGICMWTVAASGNYIGKLKQWVQDSGWLDSDDKGANSENDATSFGQLVPLFTSGLVVFTFLEMISTSMSRRKDAKERLLERSDEEQHLPPPPQDPYKYEYTSETKPVLPTPSPEVSQQPVEGTTASQVHHSGPDAIHSYFPSSSEPIIAATTESTEPVSPLLELYSEPVPSQVDTDGSTIDQTVGQATSKSAVSYEKMPFHK</sequence>
<feature type="transmembrane region" description="Helical" evidence="2">
    <location>
        <begin position="174"/>
        <end position="196"/>
    </location>
</feature>
<evidence type="ECO:0000313" key="3">
    <source>
        <dbReference type="EMBL" id="KAG5659991.1"/>
    </source>
</evidence>
<reference evidence="3" key="1">
    <citation type="submission" date="2021-04" db="EMBL/GenBank/DDBJ databases">
        <title>Draft genome of Fusarium avenaceum strain F156N33, isolated from an atmospheric sample in Virginia.</title>
        <authorList>
            <person name="Yang S."/>
            <person name="Vinatzer B.A."/>
            <person name="Coleman J."/>
        </authorList>
    </citation>
    <scope>NUCLEOTIDE SEQUENCE</scope>
    <source>
        <strain evidence="3">F156N33</strain>
    </source>
</reference>
<name>A0A9P7H0A5_9HYPO</name>
<feature type="compositionally biased region" description="Polar residues" evidence="1">
    <location>
        <begin position="551"/>
        <end position="571"/>
    </location>
</feature>
<keyword evidence="2" id="KW-0812">Transmembrane</keyword>
<dbReference type="EMBL" id="JAGPUO010000010">
    <property type="protein sequence ID" value="KAG5659991.1"/>
    <property type="molecule type" value="Genomic_DNA"/>
</dbReference>
<keyword evidence="2" id="KW-0472">Membrane</keyword>
<dbReference type="AlphaFoldDB" id="A0A9P7H0A5"/>
<feature type="compositionally biased region" description="Basic and acidic residues" evidence="1">
    <location>
        <begin position="454"/>
        <end position="466"/>
    </location>
</feature>
<evidence type="ECO:0000256" key="1">
    <source>
        <dbReference type="SAM" id="MobiDB-lite"/>
    </source>
</evidence>
<feature type="region of interest" description="Disordered" evidence="1">
    <location>
        <begin position="454"/>
        <end position="520"/>
    </location>
</feature>